<reference evidence="2" key="2">
    <citation type="submission" date="2021-08" db="EMBL/GenBank/DDBJ databases">
        <authorList>
            <person name="Tani A."/>
            <person name="Ola A."/>
            <person name="Ogura Y."/>
            <person name="Katsura K."/>
            <person name="Hayashi T."/>
        </authorList>
    </citation>
    <scope>NUCLEOTIDE SEQUENCE</scope>
    <source>
        <strain evidence="2">DSM 17168</strain>
    </source>
</reference>
<comment type="caution">
    <text evidence="2">The sequence shown here is derived from an EMBL/GenBank/DDBJ whole genome shotgun (WGS) entry which is preliminary data.</text>
</comment>
<dbReference type="Proteomes" id="UP001055153">
    <property type="component" value="Unassembled WGS sequence"/>
</dbReference>
<dbReference type="RefSeq" id="WP_238234972.1">
    <property type="nucleotide sequence ID" value="NZ_BPQQ01000022.1"/>
</dbReference>
<evidence type="ECO:0000313" key="3">
    <source>
        <dbReference type="Proteomes" id="UP001055153"/>
    </source>
</evidence>
<dbReference type="EMBL" id="BPQQ01000022">
    <property type="protein sequence ID" value="GJE00094.1"/>
    <property type="molecule type" value="Genomic_DNA"/>
</dbReference>
<feature type="region of interest" description="Disordered" evidence="1">
    <location>
        <begin position="1"/>
        <end position="67"/>
    </location>
</feature>
<name>A0ABQ4SC44_9HYPH</name>
<sequence>MTNRDMIKPEAAARPGTAPAPNCDASPPVPAPEDSPRPIAAQEPEDSPHPQPPFVTQRAGGLTTRKD</sequence>
<gene>
    <name evidence="2" type="ORF">GMJLKIPL_2012</name>
</gene>
<protein>
    <submittedName>
        <fullName evidence="2">Uncharacterized protein</fullName>
    </submittedName>
</protein>
<keyword evidence="3" id="KW-1185">Reference proteome</keyword>
<evidence type="ECO:0000313" key="2">
    <source>
        <dbReference type="EMBL" id="GJE00094.1"/>
    </source>
</evidence>
<accession>A0ABQ4SC44</accession>
<reference evidence="2" key="1">
    <citation type="journal article" date="2021" name="Front. Microbiol.">
        <title>Comprehensive Comparative Genomics and Phenotyping of Methylobacterium Species.</title>
        <authorList>
            <person name="Alessa O."/>
            <person name="Ogura Y."/>
            <person name="Fujitani Y."/>
            <person name="Takami H."/>
            <person name="Hayashi T."/>
            <person name="Sahin N."/>
            <person name="Tani A."/>
        </authorList>
    </citation>
    <scope>NUCLEOTIDE SEQUENCE</scope>
    <source>
        <strain evidence="2">DSM 17168</strain>
    </source>
</reference>
<evidence type="ECO:0000256" key="1">
    <source>
        <dbReference type="SAM" id="MobiDB-lite"/>
    </source>
</evidence>
<proteinExistence type="predicted"/>
<organism evidence="2 3">
    <name type="scientific">Methylobacterium isbiliense</name>
    <dbReference type="NCBI Taxonomy" id="315478"/>
    <lineage>
        <taxon>Bacteria</taxon>
        <taxon>Pseudomonadati</taxon>
        <taxon>Pseudomonadota</taxon>
        <taxon>Alphaproteobacteria</taxon>
        <taxon>Hyphomicrobiales</taxon>
        <taxon>Methylobacteriaceae</taxon>
        <taxon>Methylobacterium</taxon>
    </lineage>
</organism>